<evidence type="ECO:0000259" key="5">
    <source>
        <dbReference type="PROSITE" id="PS51898"/>
    </source>
</evidence>
<organism evidence="7">
    <name type="scientific">Campylobacter hepaticus</name>
    <dbReference type="NCBI Taxonomy" id="1813019"/>
    <lineage>
        <taxon>Bacteria</taxon>
        <taxon>Pseudomonadati</taxon>
        <taxon>Campylobacterota</taxon>
        <taxon>Epsilonproteobacteria</taxon>
        <taxon>Campylobacterales</taxon>
        <taxon>Campylobacteraceae</taxon>
        <taxon>Campylobacter</taxon>
    </lineage>
</organism>
<dbReference type="Proteomes" id="UP000093205">
    <property type="component" value="Chromosome"/>
</dbReference>
<dbReference type="GO" id="GO:0015074">
    <property type="term" value="P:DNA integration"/>
    <property type="evidence" value="ECO:0007669"/>
    <property type="project" value="UniProtKB-KW"/>
</dbReference>
<dbReference type="GO" id="GO:0003677">
    <property type="term" value="F:DNA binding"/>
    <property type="evidence" value="ECO:0007669"/>
    <property type="project" value="UniProtKB-KW"/>
</dbReference>
<evidence type="ECO:0000313" key="8">
    <source>
        <dbReference type="Proteomes" id="UP000093205"/>
    </source>
</evidence>
<evidence type="ECO:0000313" key="6">
    <source>
        <dbReference type="EMBL" id="AXP08825.1"/>
    </source>
</evidence>
<dbReference type="Pfam" id="PF00589">
    <property type="entry name" value="Phage_integrase"/>
    <property type="match status" value="1"/>
</dbReference>
<dbReference type="GO" id="GO:0006310">
    <property type="term" value="P:DNA recombination"/>
    <property type="evidence" value="ECO:0007669"/>
    <property type="project" value="UniProtKB-KW"/>
</dbReference>
<comment type="similarity">
    <text evidence="1">Belongs to the 'phage' integrase family.</text>
</comment>
<sequence length="384" mass="45496">MLKCKTDFMCSNFLEDMKMSKKIYTVRNDILYVDVQLNNKRYRFSTGKKASLSNIDWLCKNINQVIIEHEELKSRPKFCEKNKNYLYDFAMQSFERNMNSRREFTTMEYKAMFLKHIYPYFKNKLMEDIKPVDIAWWQSELVNQGLSSKRVRNIRIVLSFLYNEAIRLNLTSLTHNPCTLAGKIPNANKRKDKIKPFNLDEVKRILSKSDEEFRQMLIILFFTGLRTGEILALKWSDLDLKNAKLCIERNLRRGKITLTKTENSDRVIDLMEPVINAFEFLKLNYKKHDEFIFVNSKNEIFYDGSFFAKKFKKIVRKAGITGNRLFYWTRHSFASIMIEAKMNINWIAKMMGHSSAAITLEKYSRYVESKNNDLDSFAKKILVS</sequence>
<keyword evidence="2" id="KW-0229">DNA integration</keyword>
<dbReference type="OrthoDB" id="5391994at2"/>
<dbReference type="Gene3D" id="1.10.150.130">
    <property type="match status" value="1"/>
</dbReference>
<dbReference type="Gene3D" id="1.10.443.10">
    <property type="entry name" value="Intergrase catalytic core"/>
    <property type="match status" value="1"/>
</dbReference>
<dbReference type="AlphaFoldDB" id="A0A6A7JTI2"/>
<reference evidence="6 8" key="1">
    <citation type="submission" date="2018-08" db="EMBL/GenBank/DDBJ databases">
        <title>Survival mechanisms of Campylobacter hepaticus identified by genomic analysis and comparative transcriptomic analysis of in vivo and in vitro derived bacteria.</title>
        <authorList>
            <person name="Van T.T.H."/>
            <person name="Moore R.J."/>
        </authorList>
    </citation>
    <scope>NUCLEOTIDE SEQUENCE [LARGE SCALE GENOMIC DNA]</scope>
    <source>
        <strain evidence="6 8">HV10</strain>
    </source>
</reference>
<keyword evidence="4" id="KW-0233">DNA recombination</keyword>
<dbReference type="EMBL" id="CP031611">
    <property type="protein sequence ID" value="AXP08825.1"/>
    <property type="molecule type" value="Genomic_DNA"/>
</dbReference>
<evidence type="ECO:0000313" key="7">
    <source>
        <dbReference type="EMBL" id="MPV91661.1"/>
    </source>
</evidence>
<feature type="domain" description="Tyr recombinase" evidence="5">
    <location>
        <begin position="192"/>
        <end position="379"/>
    </location>
</feature>
<dbReference type="PROSITE" id="PS51898">
    <property type="entry name" value="TYR_RECOMBINASE"/>
    <property type="match status" value="1"/>
</dbReference>
<dbReference type="GeneID" id="44004631"/>
<dbReference type="InterPro" id="IPR011010">
    <property type="entry name" value="DNA_brk_join_enz"/>
</dbReference>
<dbReference type="PANTHER" id="PTHR30349:SF64">
    <property type="entry name" value="PROPHAGE INTEGRASE INTD-RELATED"/>
    <property type="match status" value="1"/>
</dbReference>
<dbReference type="CDD" id="cd01189">
    <property type="entry name" value="INT_ICEBs1_C_like"/>
    <property type="match status" value="1"/>
</dbReference>
<dbReference type="InterPro" id="IPR010998">
    <property type="entry name" value="Integrase_recombinase_N"/>
</dbReference>
<evidence type="ECO:0000256" key="4">
    <source>
        <dbReference type="ARBA" id="ARBA00023172"/>
    </source>
</evidence>
<evidence type="ECO:0000256" key="1">
    <source>
        <dbReference type="ARBA" id="ARBA00008857"/>
    </source>
</evidence>
<dbReference type="InterPro" id="IPR004107">
    <property type="entry name" value="Integrase_SAM-like_N"/>
</dbReference>
<accession>A0A6A7JTI2</accession>
<dbReference type="SUPFAM" id="SSF56349">
    <property type="entry name" value="DNA breaking-rejoining enzymes"/>
    <property type="match status" value="1"/>
</dbReference>
<keyword evidence="3" id="KW-0238">DNA-binding</keyword>
<evidence type="ECO:0000256" key="3">
    <source>
        <dbReference type="ARBA" id="ARBA00023125"/>
    </source>
</evidence>
<keyword evidence="8" id="KW-1185">Reference proteome</keyword>
<dbReference type="Pfam" id="PF14659">
    <property type="entry name" value="Phage_int_SAM_3"/>
    <property type="match status" value="1"/>
</dbReference>
<dbReference type="RefSeq" id="WP_066776472.1">
    <property type="nucleotide sequence ID" value="NZ_CBCSFE010000003.1"/>
</dbReference>
<dbReference type="InterPro" id="IPR002104">
    <property type="entry name" value="Integrase_catalytic"/>
</dbReference>
<dbReference type="PANTHER" id="PTHR30349">
    <property type="entry name" value="PHAGE INTEGRASE-RELATED"/>
    <property type="match status" value="1"/>
</dbReference>
<dbReference type="KEGG" id="chw:A2J15_003775"/>
<evidence type="ECO:0000256" key="2">
    <source>
        <dbReference type="ARBA" id="ARBA00022908"/>
    </source>
</evidence>
<name>A0A6A7JTI2_9BACT</name>
<dbReference type="InterPro" id="IPR013762">
    <property type="entry name" value="Integrase-like_cat_sf"/>
</dbReference>
<proteinExistence type="inferred from homology"/>
<dbReference type="EMBL" id="WHMJ01000014">
    <property type="protein sequence ID" value="MPV91661.1"/>
    <property type="molecule type" value="Genomic_DNA"/>
</dbReference>
<dbReference type="InterPro" id="IPR050090">
    <property type="entry name" value="Tyrosine_recombinase_XerCD"/>
</dbReference>
<reference evidence="7" key="2">
    <citation type="journal article" date="2019" name="Front. Microbiol.">
        <title>Campylobacter hepaticus, the cause of Spotty Liver Disease in chickens: Transmission and routes of infection.</title>
        <authorList>
            <person name="Van T.H."/>
            <person name="Moore R.J."/>
            <person name="Phung C."/>
        </authorList>
    </citation>
    <scope>NUCLEOTIDE SEQUENCE</scope>
    <source>
        <strain evidence="7">QLD_2/QLD</strain>
    </source>
</reference>
<protein>
    <submittedName>
        <fullName evidence="6">Site-specific integrase</fullName>
    </submittedName>
    <submittedName>
        <fullName evidence="7">Tyrosine-type recombinase/integrase</fullName>
    </submittedName>
</protein>
<gene>
    <name evidence="6" type="ORF">A2J15_003775</name>
    <name evidence="7" type="ORF">GC022_05740</name>
</gene>